<organism evidence="15 16">
    <name type="scientific">Pseudoxanthomonas composti</name>
    <dbReference type="NCBI Taxonomy" id="2137479"/>
    <lineage>
        <taxon>Bacteria</taxon>
        <taxon>Pseudomonadati</taxon>
        <taxon>Pseudomonadota</taxon>
        <taxon>Gammaproteobacteria</taxon>
        <taxon>Lysobacterales</taxon>
        <taxon>Lysobacteraceae</taxon>
        <taxon>Pseudoxanthomonas</taxon>
    </lineage>
</organism>
<dbReference type="GO" id="GO:0016758">
    <property type="term" value="F:hexosyltransferase activity"/>
    <property type="evidence" value="ECO:0007669"/>
    <property type="project" value="TreeGrafter"/>
</dbReference>
<feature type="transmembrane region" description="Helical" evidence="13">
    <location>
        <begin position="550"/>
        <end position="572"/>
    </location>
</feature>
<dbReference type="PANTHER" id="PTHR43867">
    <property type="entry name" value="CELLULOSE SYNTHASE CATALYTIC SUBUNIT A [UDP-FORMING]"/>
    <property type="match status" value="1"/>
</dbReference>
<dbReference type="InterPro" id="IPR029044">
    <property type="entry name" value="Nucleotide-diphossugar_trans"/>
</dbReference>
<feature type="domain" description="Glycosyltransferase 2-like" evidence="14">
    <location>
        <begin position="231"/>
        <end position="423"/>
    </location>
</feature>
<dbReference type="InterPro" id="IPR050321">
    <property type="entry name" value="Glycosyltr_2/OpgH_subfam"/>
</dbReference>
<dbReference type="GO" id="GO:0005886">
    <property type="term" value="C:plasma membrane"/>
    <property type="evidence" value="ECO:0007669"/>
    <property type="project" value="UniProtKB-SubCell"/>
</dbReference>
<evidence type="ECO:0000256" key="1">
    <source>
        <dbReference type="ARBA" id="ARBA00004429"/>
    </source>
</evidence>
<accession>A0A4Q1JSA0</accession>
<dbReference type="NCBIfam" id="NF003956">
    <property type="entry name" value="PRK05454.1-3"/>
    <property type="match status" value="1"/>
</dbReference>
<feature type="region of interest" description="Disordered" evidence="12">
    <location>
        <begin position="624"/>
        <end position="654"/>
    </location>
</feature>
<evidence type="ECO:0000256" key="5">
    <source>
        <dbReference type="ARBA" id="ARBA00022475"/>
    </source>
</evidence>
<feature type="transmembrane region" description="Helical" evidence="13">
    <location>
        <begin position="491"/>
        <end position="515"/>
    </location>
</feature>
<gene>
    <name evidence="15" type="primary">mdoH</name>
    <name evidence="15" type="ORF">EPA99_15155</name>
</gene>
<keyword evidence="11 13" id="KW-0472">Membrane</keyword>
<feature type="compositionally biased region" description="Pro residues" evidence="12">
    <location>
        <begin position="633"/>
        <end position="642"/>
    </location>
</feature>
<dbReference type="CDD" id="cd04191">
    <property type="entry name" value="Glucan_BSP_MdoH"/>
    <property type="match status" value="1"/>
</dbReference>
<feature type="transmembrane region" description="Helical" evidence="13">
    <location>
        <begin position="456"/>
        <end position="479"/>
    </location>
</feature>
<feature type="transmembrane region" description="Helical" evidence="13">
    <location>
        <begin position="402"/>
        <end position="427"/>
    </location>
</feature>
<comment type="subcellular location">
    <subcellularLocation>
        <location evidence="1">Cell inner membrane</location>
        <topology evidence="1">Multi-pass membrane protein</topology>
    </subcellularLocation>
</comment>
<dbReference type="Proteomes" id="UP000289784">
    <property type="component" value="Unassembled WGS sequence"/>
</dbReference>
<keyword evidence="10 13" id="KW-1133">Transmembrane helix</keyword>
<comment type="pathway">
    <text evidence="2">Glycan metabolism; osmoregulated periplasmic glucan (OPG) biosynthesis.</text>
</comment>
<keyword evidence="9 13" id="KW-0812">Transmembrane</keyword>
<evidence type="ECO:0000259" key="14">
    <source>
        <dbReference type="Pfam" id="PF13632"/>
    </source>
</evidence>
<evidence type="ECO:0000256" key="12">
    <source>
        <dbReference type="SAM" id="MobiDB-lite"/>
    </source>
</evidence>
<evidence type="ECO:0000256" key="8">
    <source>
        <dbReference type="ARBA" id="ARBA00022679"/>
    </source>
</evidence>
<protein>
    <recommendedName>
        <fullName evidence="4">Glucans biosynthesis glucosyltransferase H</fullName>
    </recommendedName>
</protein>
<dbReference type="NCBIfam" id="NF003962">
    <property type="entry name" value="PRK05454.2-5"/>
    <property type="match status" value="1"/>
</dbReference>
<evidence type="ECO:0000313" key="15">
    <source>
        <dbReference type="EMBL" id="RXR01999.1"/>
    </source>
</evidence>
<keyword evidence="5" id="KW-1003">Cell membrane</keyword>
<dbReference type="OrthoDB" id="9775281at2"/>
<dbReference type="PANTHER" id="PTHR43867:SF5">
    <property type="entry name" value="GLUCANS BIOSYNTHESIS GLUCOSYLTRANSFERASE H"/>
    <property type="match status" value="1"/>
</dbReference>
<evidence type="ECO:0000256" key="2">
    <source>
        <dbReference type="ARBA" id="ARBA00005001"/>
    </source>
</evidence>
<dbReference type="Gene3D" id="3.90.550.10">
    <property type="entry name" value="Spore Coat Polysaccharide Biosynthesis Protein SpsA, Chain A"/>
    <property type="match status" value="1"/>
</dbReference>
<feature type="transmembrane region" description="Helical" evidence="13">
    <location>
        <begin position="579"/>
        <end position="601"/>
    </location>
</feature>
<comment type="caution">
    <text evidence="15">The sequence shown here is derived from an EMBL/GenBank/DDBJ whole genome shotgun (WGS) entry which is preliminary data.</text>
</comment>
<comment type="similarity">
    <text evidence="3">Belongs to the glycosyltransferase 2 family. OpgH subfamily.</text>
</comment>
<dbReference type="SUPFAM" id="SSF53448">
    <property type="entry name" value="Nucleotide-diphospho-sugar transferases"/>
    <property type="match status" value="1"/>
</dbReference>
<dbReference type="InterPro" id="IPR001173">
    <property type="entry name" value="Glyco_trans_2-like"/>
</dbReference>
<dbReference type="RefSeq" id="WP_129472088.1">
    <property type="nucleotide sequence ID" value="NZ_SAWZ01000009.1"/>
</dbReference>
<evidence type="ECO:0000256" key="3">
    <source>
        <dbReference type="ARBA" id="ARBA00009337"/>
    </source>
</evidence>
<name>A0A4Q1JSA0_9GAMM</name>
<feature type="transmembrane region" description="Helical" evidence="13">
    <location>
        <begin position="82"/>
        <end position="110"/>
    </location>
</feature>
<reference evidence="15 16" key="1">
    <citation type="submission" date="2019-01" db="EMBL/GenBank/DDBJ databases">
        <title>Pseudoxanthomonas composti sp. nov., isolated from compost.</title>
        <authorList>
            <person name="Yang G."/>
        </authorList>
    </citation>
    <scope>NUCLEOTIDE SEQUENCE [LARGE SCALE GENOMIC DNA]</scope>
    <source>
        <strain evidence="15 16">GSS15</strain>
    </source>
</reference>
<keyword evidence="16" id="KW-1185">Reference proteome</keyword>
<dbReference type="EMBL" id="SAWZ01000009">
    <property type="protein sequence ID" value="RXR01999.1"/>
    <property type="molecule type" value="Genomic_DNA"/>
</dbReference>
<evidence type="ECO:0000256" key="11">
    <source>
        <dbReference type="ARBA" id="ARBA00023136"/>
    </source>
</evidence>
<evidence type="ECO:0000256" key="13">
    <source>
        <dbReference type="SAM" id="Phobius"/>
    </source>
</evidence>
<proteinExistence type="inferred from homology"/>
<keyword evidence="8 15" id="KW-0808">Transferase</keyword>
<sequence>MVSPNEDAMAYEAMPPEAPLAMPKQTLSSGTLKNPGKLPSAPPHMFWRRLYIIGGTLLITALGTFQMFRVLAADGLVTILELVLLCFFAVLFGWVSLSFVSSVAGFLLIYTRRQRRLGIRGDKPLPPLTVKTALLMPTYNEEPQRLMAGLQAIYESVAETGYLDRFDFFILSDTTRGPIRLEEVAEFHRLRERVGGGSNLYYRHRSDNSERKAGNIAEWVRRFGGHYPQMLVLDADSLMTGDTIVRLAGAMEAHPDVGLIQSLPLIVNGNTLFARMQQFAGRVYGPVIAHGVAWWHGTESNYWGHNAVMRTRAFAECAGLPPLKGIAPFKGHVLSHDFVEAALIRRGGWACHMTPALGGSFEEGPPSLTDLLVRDRRWCQGNLQHIGVLPTRGLHWVSRMHFLVGIGHYLTAPMWAMLMLIGLGIPLTGDTMSLGMKELSLISPASYWRSLDPARIVYVFGATMFALFAPKFMGYLAILSDKQTRKGCGGVWRMLVSMIIESVLAALMAPIVMFVQSRGVAEVLAGKDSGWDAQRRDDGSLPWSALVKRYGTVTLFGLALGTAAWFISPALFAWMSPVIVGMVLAIPTVAMTSSVTLGRWLRTYRLLSIPEETKPPAILTRAKQLRLPASAGPTPPSPPPPANDTELQVERRVA</sequence>
<keyword evidence="7" id="KW-0328">Glycosyltransferase</keyword>
<dbReference type="Pfam" id="PF13632">
    <property type="entry name" value="Glyco_trans_2_3"/>
    <property type="match status" value="1"/>
</dbReference>
<evidence type="ECO:0000313" key="16">
    <source>
        <dbReference type="Proteomes" id="UP000289784"/>
    </source>
</evidence>
<evidence type="ECO:0000256" key="4">
    <source>
        <dbReference type="ARBA" id="ARBA00020585"/>
    </source>
</evidence>
<dbReference type="AlphaFoldDB" id="A0A4Q1JSA0"/>
<evidence type="ECO:0000256" key="7">
    <source>
        <dbReference type="ARBA" id="ARBA00022676"/>
    </source>
</evidence>
<evidence type="ECO:0000256" key="10">
    <source>
        <dbReference type="ARBA" id="ARBA00022989"/>
    </source>
</evidence>
<dbReference type="NCBIfam" id="NF003958">
    <property type="entry name" value="PRK05454.2-1"/>
    <property type="match status" value="1"/>
</dbReference>
<evidence type="ECO:0000256" key="6">
    <source>
        <dbReference type="ARBA" id="ARBA00022519"/>
    </source>
</evidence>
<feature type="transmembrane region" description="Helical" evidence="13">
    <location>
        <begin position="50"/>
        <end position="70"/>
    </location>
</feature>
<evidence type="ECO:0000256" key="9">
    <source>
        <dbReference type="ARBA" id="ARBA00022692"/>
    </source>
</evidence>
<keyword evidence="6" id="KW-0997">Cell inner membrane</keyword>